<comment type="subunit">
    <text evidence="1">Homohexamer.</text>
</comment>
<evidence type="ECO:0000256" key="1">
    <source>
        <dbReference type="ARBA" id="ARBA00011643"/>
    </source>
</evidence>
<organism evidence="3 4">
    <name type="scientific">Rarispira pelagica</name>
    <dbReference type="NCBI Taxonomy" id="3141764"/>
    <lineage>
        <taxon>Bacteria</taxon>
        <taxon>Pseudomonadati</taxon>
        <taxon>Spirochaetota</taxon>
        <taxon>Spirochaetia</taxon>
        <taxon>Winmispirales</taxon>
        <taxon>Winmispiraceae</taxon>
        <taxon>Rarispira</taxon>
    </lineage>
</organism>
<keyword evidence="4" id="KW-1185">Reference proteome</keyword>
<comment type="caution">
    <text evidence="3">The sequence shown here is derived from an EMBL/GenBank/DDBJ whole genome shotgun (WGS) entry which is preliminary data.</text>
</comment>
<dbReference type="Pfam" id="PF07085">
    <property type="entry name" value="DRTGG"/>
    <property type="match status" value="1"/>
</dbReference>
<sequence>MELKKIIQSLDAKTITKNKEDKEIRCSGIVASDLMSDVLVQHQEGFLLITGLVSEQVVRTATIVGAPVVVFVCNKKPQQKIIELAEEEGIILLSTGLSTYQACVNLSKLMENRG</sequence>
<reference evidence="3 4" key="1">
    <citation type="submission" date="2024-03" db="EMBL/GenBank/DDBJ databases">
        <title>Ignisphaera cupida sp. nov., a hyperthermophilic hydrolytic archaeon from a hot spring of Kamchatka, and proposal of Ignisphaeraceae fam. nov.</title>
        <authorList>
            <person name="Podosokorskaya O.A."/>
            <person name="Elcheninov A.G."/>
            <person name="Maltseva A.I."/>
            <person name="Zayulina K.S."/>
            <person name="Novikov A."/>
            <person name="Merkel A.Y."/>
        </authorList>
    </citation>
    <scope>NUCLEOTIDE SEQUENCE [LARGE SCALE GENOMIC DNA]</scope>
    <source>
        <strain evidence="3 4">38H-sp</strain>
    </source>
</reference>
<dbReference type="InterPro" id="IPR010766">
    <property type="entry name" value="DRTGG"/>
</dbReference>
<dbReference type="InterPro" id="IPR028979">
    <property type="entry name" value="Ser_kin/Pase_Hpr-like_N_sf"/>
</dbReference>
<evidence type="ECO:0000313" key="4">
    <source>
        <dbReference type="Proteomes" id="UP001466331"/>
    </source>
</evidence>
<dbReference type="Gene3D" id="3.40.1390.20">
    <property type="entry name" value="HprK N-terminal domain-like"/>
    <property type="match status" value="1"/>
</dbReference>
<dbReference type="SUPFAM" id="SSF75138">
    <property type="entry name" value="HprK N-terminal domain-like"/>
    <property type="match status" value="1"/>
</dbReference>
<gene>
    <name evidence="3" type="ORF">WKV44_07865</name>
</gene>
<proteinExistence type="predicted"/>
<protein>
    <submittedName>
        <fullName evidence="3">DRTGG domain-containing protein</fullName>
    </submittedName>
</protein>
<name>A0ABU9UCR2_9SPIR</name>
<dbReference type="Proteomes" id="UP001466331">
    <property type="component" value="Unassembled WGS sequence"/>
</dbReference>
<evidence type="ECO:0000313" key="3">
    <source>
        <dbReference type="EMBL" id="MEM5948459.1"/>
    </source>
</evidence>
<feature type="domain" description="DRTGG" evidence="2">
    <location>
        <begin position="6"/>
        <end position="106"/>
    </location>
</feature>
<evidence type="ECO:0000259" key="2">
    <source>
        <dbReference type="Pfam" id="PF07085"/>
    </source>
</evidence>
<dbReference type="RefSeq" id="WP_420069905.1">
    <property type="nucleotide sequence ID" value="NZ_JBCHKQ010000003.1"/>
</dbReference>
<accession>A0ABU9UCR2</accession>
<dbReference type="EMBL" id="JBCHKQ010000003">
    <property type="protein sequence ID" value="MEM5948459.1"/>
    <property type="molecule type" value="Genomic_DNA"/>
</dbReference>